<organism evidence="5">
    <name type="scientific">Tetraodon nigroviridis</name>
    <name type="common">Spotted green pufferfish</name>
    <name type="synonym">Chelonodon nigroviridis</name>
    <dbReference type="NCBI Taxonomy" id="99883"/>
    <lineage>
        <taxon>Eukaryota</taxon>
        <taxon>Metazoa</taxon>
        <taxon>Chordata</taxon>
        <taxon>Craniata</taxon>
        <taxon>Vertebrata</taxon>
        <taxon>Euteleostomi</taxon>
        <taxon>Actinopterygii</taxon>
        <taxon>Neopterygii</taxon>
        <taxon>Teleostei</taxon>
        <taxon>Neoteleostei</taxon>
        <taxon>Acanthomorphata</taxon>
        <taxon>Eupercaria</taxon>
        <taxon>Tetraodontiformes</taxon>
        <taxon>Tetradontoidea</taxon>
        <taxon>Tetraodontidae</taxon>
        <taxon>Tetraodon</taxon>
    </lineage>
</organism>
<name>Q4SXE0_TETNG</name>
<dbReference type="GO" id="GO:0005634">
    <property type="term" value="C:nucleus"/>
    <property type="evidence" value="ECO:0007669"/>
    <property type="project" value="TreeGrafter"/>
</dbReference>
<dbReference type="InterPro" id="IPR011107">
    <property type="entry name" value="PPI_Ypi1"/>
</dbReference>
<dbReference type="GO" id="GO:0004865">
    <property type="term" value="F:protein serine/threonine phosphatase inhibitor activity"/>
    <property type="evidence" value="ECO:0007669"/>
    <property type="project" value="InterPro"/>
</dbReference>
<feature type="compositionally biased region" description="Low complexity" evidence="4">
    <location>
        <begin position="7"/>
        <end position="18"/>
    </location>
</feature>
<sequence length="114" mass="12241">MAEVPGTSSETITETVPTSTPPPPQQEGRSLTIRLRKRKTEKKVEWSSDTVDNEHLGRRSSKCCCIYEKPRQFGESSSESEGEDEEGCGSANCILGHGRRGHGQTGGGAPTAPP</sequence>
<protein>
    <recommendedName>
        <fullName evidence="1">E3 ubiquitin-protein ligase PPP1R11</fullName>
    </recommendedName>
    <alternativeName>
        <fullName evidence="3">Protein phosphatase 1 regulatory subunit 11</fullName>
    </alternativeName>
</protein>
<feature type="region of interest" description="Disordered" evidence="4">
    <location>
        <begin position="73"/>
        <end position="114"/>
    </location>
</feature>
<dbReference type="PANTHER" id="PTHR20835">
    <property type="entry name" value="E3 UBIQUITIN-PROTEIN LIGASE PPP1R11-RELATED"/>
    <property type="match status" value="1"/>
</dbReference>
<evidence type="ECO:0000313" key="5">
    <source>
        <dbReference type="EMBL" id="CAF94692.1"/>
    </source>
</evidence>
<dbReference type="PANTHER" id="PTHR20835:SF0">
    <property type="entry name" value="E3 UBIQUITIN-PROTEIN LIGASE PPP1R11"/>
    <property type="match status" value="1"/>
</dbReference>
<evidence type="ECO:0000256" key="2">
    <source>
        <dbReference type="ARBA" id="ARBA00023272"/>
    </source>
</evidence>
<evidence type="ECO:0000256" key="4">
    <source>
        <dbReference type="SAM" id="MobiDB-lite"/>
    </source>
</evidence>
<feature type="compositionally biased region" description="Acidic residues" evidence="4">
    <location>
        <begin position="78"/>
        <end position="87"/>
    </location>
</feature>
<reference evidence="5" key="2">
    <citation type="submission" date="2004-02" db="EMBL/GenBank/DDBJ databases">
        <authorList>
            <consortium name="Genoscope"/>
            <consortium name="Whitehead Institute Centre for Genome Research"/>
        </authorList>
    </citation>
    <scope>NUCLEOTIDE SEQUENCE</scope>
</reference>
<dbReference type="AlphaFoldDB" id="Q4SXE0"/>
<evidence type="ECO:0000256" key="3">
    <source>
        <dbReference type="ARBA" id="ARBA00031039"/>
    </source>
</evidence>
<feature type="region of interest" description="Disordered" evidence="4">
    <location>
        <begin position="1"/>
        <end position="33"/>
    </location>
</feature>
<reference evidence="5" key="1">
    <citation type="journal article" date="2004" name="Nature">
        <title>Genome duplication in the teleost fish Tetraodon nigroviridis reveals the early vertebrate proto-karyotype.</title>
        <authorList>
            <person name="Jaillon O."/>
            <person name="Aury J.-M."/>
            <person name="Brunet F."/>
            <person name="Petit J.-L."/>
            <person name="Stange-Thomann N."/>
            <person name="Mauceli E."/>
            <person name="Bouneau L."/>
            <person name="Fischer C."/>
            <person name="Ozouf-Costaz C."/>
            <person name="Bernot A."/>
            <person name="Nicaud S."/>
            <person name="Jaffe D."/>
            <person name="Fisher S."/>
            <person name="Lutfalla G."/>
            <person name="Dossat C."/>
            <person name="Segurens B."/>
            <person name="Dasilva C."/>
            <person name="Salanoubat M."/>
            <person name="Levy M."/>
            <person name="Boudet N."/>
            <person name="Castellano S."/>
            <person name="Anthouard V."/>
            <person name="Jubin C."/>
            <person name="Castelli V."/>
            <person name="Katinka M."/>
            <person name="Vacherie B."/>
            <person name="Biemont C."/>
            <person name="Skalli Z."/>
            <person name="Cattolico L."/>
            <person name="Poulain J."/>
            <person name="De Berardinis V."/>
            <person name="Cruaud C."/>
            <person name="Duprat S."/>
            <person name="Brottier P."/>
            <person name="Coutanceau J.-P."/>
            <person name="Gouzy J."/>
            <person name="Parra G."/>
            <person name="Lardier G."/>
            <person name="Chapple C."/>
            <person name="McKernan K.J."/>
            <person name="McEwan P."/>
            <person name="Bosak S."/>
            <person name="Kellis M."/>
            <person name="Volff J.-N."/>
            <person name="Guigo R."/>
            <person name="Zody M.C."/>
            <person name="Mesirov J."/>
            <person name="Lindblad-Toh K."/>
            <person name="Birren B."/>
            <person name="Nusbaum C."/>
            <person name="Kahn D."/>
            <person name="Robinson-Rechavi M."/>
            <person name="Laudet V."/>
            <person name="Schachter V."/>
            <person name="Quetier F."/>
            <person name="Saurin W."/>
            <person name="Scarpelli C."/>
            <person name="Wincker P."/>
            <person name="Lander E.S."/>
            <person name="Weissenbach J."/>
            <person name="Roest Crollius H."/>
        </authorList>
    </citation>
    <scope>NUCLEOTIDE SEQUENCE [LARGE SCALE GENOMIC DNA]</scope>
</reference>
<keyword evidence="2" id="KW-0650">Protein phosphatase inhibitor</keyword>
<feature type="non-terminal residue" evidence="5">
    <location>
        <position position="1"/>
    </location>
</feature>
<gene>
    <name evidence="5" type="ORF">GSTENG00010899001</name>
</gene>
<comment type="caution">
    <text evidence="5">The sequence shown here is derived from an EMBL/GenBank/DDBJ whole genome shotgun (WGS) entry which is preliminary data.</text>
</comment>
<dbReference type="KEGG" id="tng:GSTEN00010899G001"/>
<dbReference type="Pfam" id="PF07491">
    <property type="entry name" value="PPI_Ypi1"/>
    <property type="match status" value="1"/>
</dbReference>
<evidence type="ECO:0000256" key="1">
    <source>
        <dbReference type="ARBA" id="ARBA00021994"/>
    </source>
</evidence>
<accession>Q4SXE0</accession>
<dbReference type="OrthoDB" id="307488at2759"/>
<dbReference type="EMBL" id="CAAE01012445">
    <property type="protein sequence ID" value="CAF94692.1"/>
    <property type="molecule type" value="Genomic_DNA"/>
</dbReference>
<feature type="compositionally biased region" description="Gly residues" evidence="4">
    <location>
        <begin position="103"/>
        <end position="114"/>
    </location>
</feature>
<dbReference type="GO" id="GO:0008157">
    <property type="term" value="F:protein phosphatase 1 binding"/>
    <property type="evidence" value="ECO:0007669"/>
    <property type="project" value="TreeGrafter"/>
</dbReference>
<proteinExistence type="predicted"/>